<proteinExistence type="predicted"/>
<dbReference type="PRINTS" id="PR00837">
    <property type="entry name" value="V5TPXLIKE"/>
</dbReference>
<organism evidence="3 4">
    <name type="scientific">Escallonia herrerae</name>
    <dbReference type="NCBI Taxonomy" id="1293975"/>
    <lineage>
        <taxon>Eukaryota</taxon>
        <taxon>Viridiplantae</taxon>
        <taxon>Streptophyta</taxon>
        <taxon>Embryophyta</taxon>
        <taxon>Tracheophyta</taxon>
        <taxon>Spermatophyta</taxon>
        <taxon>Magnoliopsida</taxon>
        <taxon>eudicotyledons</taxon>
        <taxon>Gunneridae</taxon>
        <taxon>Pentapetalae</taxon>
        <taxon>asterids</taxon>
        <taxon>campanulids</taxon>
        <taxon>Escalloniales</taxon>
        <taxon>Escalloniaceae</taxon>
        <taxon>Escallonia</taxon>
    </lineage>
</organism>
<keyword evidence="1" id="KW-0611">Plant defense</keyword>
<dbReference type="InterPro" id="IPR018244">
    <property type="entry name" value="Allrgn_V5/Tpx1_CS"/>
</dbReference>
<accession>A0AA88UZQ1</accession>
<feature type="non-terminal residue" evidence="3">
    <location>
        <position position="121"/>
    </location>
</feature>
<name>A0AA88UZQ1_9ASTE</name>
<evidence type="ECO:0000256" key="1">
    <source>
        <dbReference type="ARBA" id="ARBA00023265"/>
    </source>
</evidence>
<sequence length="121" mass="13666">MIRIPTPASWGQMCGHYTQVVWRNSVRLGCARVQSNSGWWFIACNYDPPGNYIAQPHPPRTAHDLNVETLEVEVGSARKDIGNFEGIIELKDDIDFLFLRLQWEALSLSGQAASMFMPLSQ</sequence>
<dbReference type="GO" id="GO:0005576">
    <property type="term" value="C:extracellular region"/>
    <property type="evidence" value="ECO:0007669"/>
    <property type="project" value="InterPro"/>
</dbReference>
<reference evidence="3" key="1">
    <citation type="submission" date="2022-12" db="EMBL/GenBank/DDBJ databases">
        <title>Draft genome assemblies for two species of Escallonia (Escalloniales).</title>
        <authorList>
            <person name="Chanderbali A."/>
            <person name="Dervinis C."/>
            <person name="Anghel I."/>
            <person name="Soltis D."/>
            <person name="Soltis P."/>
            <person name="Zapata F."/>
        </authorList>
    </citation>
    <scope>NUCLEOTIDE SEQUENCE</scope>
    <source>
        <strain evidence="3">UCBG64.0493</strain>
        <tissue evidence="3">Leaf</tissue>
    </source>
</reference>
<keyword evidence="1" id="KW-0568">Pathogenesis-related protein</keyword>
<evidence type="ECO:0000313" key="3">
    <source>
        <dbReference type="EMBL" id="KAK2998900.1"/>
    </source>
</evidence>
<dbReference type="Pfam" id="PF00188">
    <property type="entry name" value="CAP"/>
    <property type="match status" value="1"/>
</dbReference>
<feature type="domain" description="SCP" evidence="2">
    <location>
        <begin position="14"/>
        <end position="46"/>
    </location>
</feature>
<keyword evidence="4" id="KW-1185">Reference proteome</keyword>
<dbReference type="PANTHER" id="PTHR10334">
    <property type="entry name" value="CYSTEINE-RICH SECRETORY PROTEIN-RELATED"/>
    <property type="match status" value="1"/>
</dbReference>
<dbReference type="InterPro" id="IPR001283">
    <property type="entry name" value="CRISP-related"/>
</dbReference>
<protein>
    <recommendedName>
        <fullName evidence="2">SCP domain-containing protein</fullName>
    </recommendedName>
</protein>
<dbReference type="InterPro" id="IPR035940">
    <property type="entry name" value="CAP_sf"/>
</dbReference>
<dbReference type="Proteomes" id="UP001188597">
    <property type="component" value="Unassembled WGS sequence"/>
</dbReference>
<dbReference type="EMBL" id="JAVXUP010003458">
    <property type="protein sequence ID" value="KAK2998900.1"/>
    <property type="molecule type" value="Genomic_DNA"/>
</dbReference>
<dbReference type="Gene3D" id="3.40.33.10">
    <property type="entry name" value="CAP"/>
    <property type="match status" value="1"/>
</dbReference>
<gene>
    <name evidence="3" type="ORF">RJ639_023346</name>
</gene>
<dbReference type="PROSITE" id="PS01009">
    <property type="entry name" value="CRISP_1"/>
    <property type="match status" value="1"/>
</dbReference>
<dbReference type="SUPFAM" id="SSF55797">
    <property type="entry name" value="PR-1-like"/>
    <property type="match status" value="1"/>
</dbReference>
<dbReference type="PROSITE" id="PS01010">
    <property type="entry name" value="CRISP_2"/>
    <property type="match status" value="1"/>
</dbReference>
<evidence type="ECO:0000313" key="4">
    <source>
        <dbReference type="Proteomes" id="UP001188597"/>
    </source>
</evidence>
<comment type="caution">
    <text evidence="3">The sequence shown here is derived from an EMBL/GenBank/DDBJ whole genome shotgun (WGS) entry which is preliminary data.</text>
</comment>
<evidence type="ECO:0000259" key="2">
    <source>
        <dbReference type="Pfam" id="PF00188"/>
    </source>
</evidence>
<dbReference type="AlphaFoldDB" id="A0AA88UZQ1"/>
<dbReference type="InterPro" id="IPR014044">
    <property type="entry name" value="CAP_dom"/>
</dbReference>